<evidence type="ECO:0000256" key="2">
    <source>
        <dbReference type="ARBA" id="ARBA00004613"/>
    </source>
</evidence>
<dbReference type="NCBIfam" id="TIGR03661">
    <property type="entry name" value="T1SS_VCA0849"/>
    <property type="match status" value="2"/>
</dbReference>
<keyword evidence="4" id="KW-0677">Repeat</keyword>
<keyword evidence="5" id="KW-0106">Calcium</keyword>
<sequence>MATLQFTPTAAFTGDATLTTVATDGSALTDTDTTIIRVVGTPTAPTLTDLEGKIPESTGFLRTAFDPADVVLFGDGVSNNPNTATVDASTLEATIEAAVAGGVTPSSVIRSADGIGSGLTSQAPTTPNNINFEQIIGENTALTYTGLIHLTANVEYAFSGYADDVLHIELGGKTLVSTNTAAANAGLLSNMPSGEVTQTTFTPSTDGYYTIEIYLGNIDSNAALLLNLEENSTGTPGTPGIPKELNAENYSIFAGADDLIRAGGQIGNFVSNGADGSPDGGYFPVASGVDIVGVEGEQISLALLPLEVAVSDVVTSVTINDLPANIIIREGNTIIFNNNAGEANAGQSSFTFIPKSDLNSSGATVHDLSNITISGLTEASAPYNFTIDAQALPLTGTGAAASLTGATFTVGVLPTTYAGTVDSAIASTSNDSSIVFGSGVNETLTADSTGQILYAAAGNDILVGNGGSDSLFGGAGSDIIRGNNGGDLIIGGQGVDTLTGGEGEDTFAWISGDDSGAPTDTITDFVQGSGGDVIDLSGLLTGENPLNYNSYLTLSGTTLTIDSNGDGSGTDLTINLTGLTATTVDQLVSDGNIKFNDERIKYQGTAFGDGSSSNTGPLQGTSADDIFFSGGIPNSSDSENVNGNGGRDTYVVDSATYGSNSYVRIRDFTFTPGSAELDAIDLSDVLVGATSANIGDYIDIRFNNFGSQDVIEVYFNGDAPGNGTEGGAANIRIDTQGANSGIDNAILGFSVDVSSSNYNATHEATVLAQMIADGSLIIE</sequence>
<dbReference type="InterPro" id="IPR019960">
    <property type="entry name" value="T1SS_VCA0849"/>
</dbReference>
<dbReference type="STRING" id="62101.AB835_00840"/>
<evidence type="ECO:0000256" key="1">
    <source>
        <dbReference type="ARBA" id="ARBA00001913"/>
    </source>
</evidence>
<dbReference type="Gene3D" id="2.150.10.10">
    <property type="entry name" value="Serralysin-like metalloprotease, C-terminal"/>
    <property type="match status" value="1"/>
</dbReference>
<dbReference type="InterPro" id="IPR013858">
    <property type="entry name" value="Peptidase_M10B_C"/>
</dbReference>
<dbReference type="Pfam" id="PF08548">
    <property type="entry name" value="Peptidase_M10_C"/>
    <property type="match status" value="1"/>
</dbReference>
<evidence type="ECO:0000256" key="4">
    <source>
        <dbReference type="ARBA" id="ARBA00022737"/>
    </source>
</evidence>
<dbReference type="InterPro" id="IPR018511">
    <property type="entry name" value="Hemolysin-typ_Ca-bd_CS"/>
</dbReference>
<dbReference type="SUPFAM" id="SSF51120">
    <property type="entry name" value="beta-Roll"/>
    <property type="match status" value="1"/>
</dbReference>
<dbReference type="Proteomes" id="UP000242502">
    <property type="component" value="Unassembled WGS sequence"/>
</dbReference>
<proteinExistence type="predicted"/>
<comment type="cofactor">
    <cofactor evidence="1">
        <name>Ca(2+)</name>
        <dbReference type="ChEBI" id="CHEBI:29108"/>
    </cofactor>
</comment>
<accession>A0A1D2QTE5</accession>
<dbReference type="GO" id="GO:0005509">
    <property type="term" value="F:calcium ion binding"/>
    <property type="evidence" value="ECO:0007669"/>
    <property type="project" value="InterPro"/>
</dbReference>
<evidence type="ECO:0000313" key="8">
    <source>
        <dbReference type="Proteomes" id="UP000242502"/>
    </source>
</evidence>
<protein>
    <recommendedName>
        <fullName evidence="6">Peptidase M10 serralysin C-terminal domain-containing protein</fullName>
    </recommendedName>
</protein>
<comment type="subcellular location">
    <subcellularLocation>
        <location evidence="2">Secreted</location>
    </subcellularLocation>
</comment>
<feature type="domain" description="Peptidase M10 serralysin C-terminal" evidence="6">
    <location>
        <begin position="489"/>
        <end position="585"/>
    </location>
</feature>
<evidence type="ECO:0000313" key="7">
    <source>
        <dbReference type="EMBL" id="ODS24847.1"/>
    </source>
</evidence>
<dbReference type="AlphaFoldDB" id="A0A1D2QTE5"/>
<name>A0A1D2QTE5_9GAMM</name>
<organism evidence="7 8">
    <name type="scientific">Candidatus Endobugula sertula</name>
    <name type="common">Bugula neritina bacterial symbiont</name>
    <dbReference type="NCBI Taxonomy" id="62101"/>
    <lineage>
        <taxon>Bacteria</taxon>
        <taxon>Pseudomonadati</taxon>
        <taxon>Pseudomonadota</taxon>
        <taxon>Gammaproteobacteria</taxon>
        <taxon>Cellvibrionales</taxon>
        <taxon>Cellvibrionaceae</taxon>
        <taxon>Candidatus Endobugula</taxon>
    </lineage>
</organism>
<dbReference type="Pfam" id="PF00353">
    <property type="entry name" value="HemolysinCabind"/>
    <property type="match status" value="1"/>
</dbReference>
<dbReference type="PROSITE" id="PS00330">
    <property type="entry name" value="HEMOLYSIN_CALCIUM"/>
    <property type="match status" value="2"/>
</dbReference>
<dbReference type="EMBL" id="MDLC01000003">
    <property type="protein sequence ID" value="ODS24847.1"/>
    <property type="molecule type" value="Genomic_DNA"/>
</dbReference>
<dbReference type="PRINTS" id="PR00313">
    <property type="entry name" value="CABNDNGRPT"/>
</dbReference>
<comment type="caution">
    <text evidence="7">The sequence shown here is derived from an EMBL/GenBank/DDBJ whole genome shotgun (WGS) entry which is preliminary data.</text>
</comment>
<reference evidence="7 8" key="1">
    <citation type="journal article" date="2016" name="Appl. Environ. Microbiol.">
        <title>Lack of Overt Genome Reduction in the Bryostatin-Producing Bryozoan Symbiont "Candidatus Endobugula sertula".</title>
        <authorList>
            <person name="Miller I.J."/>
            <person name="Vanee N."/>
            <person name="Fong S.S."/>
            <person name="Lim-Fong G.E."/>
            <person name="Kwan J.C."/>
        </authorList>
    </citation>
    <scope>NUCLEOTIDE SEQUENCE [LARGE SCALE GENOMIC DNA]</scope>
    <source>
        <strain evidence="7">AB1-4</strain>
    </source>
</reference>
<evidence type="ECO:0000256" key="5">
    <source>
        <dbReference type="ARBA" id="ARBA00022837"/>
    </source>
</evidence>
<dbReference type="GO" id="GO:0005615">
    <property type="term" value="C:extracellular space"/>
    <property type="evidence" value="ECO:0007669"/>
    <property type="project" value="InterPro"/>
</dbReference>
<dbReference type="InterPro" id="IPR011049">
    <property type="entry name" value="Serralysin-like_metalloprot_C"/>
</dbReference>
<dbReference type="InterPro" id="IPR001343">
    <property type="entry name" value="Hemolysn_Ca-bd"/>
</dbReference>
<evidence type="ECO:0000256" key="3">
    <source>
        <dbReference type="ARBA" id="ARBA00022525"/>
    </source>
</evidence>
<gene>
    <name evidence="7" type="ORF">AB835_00840</name>
</gene>
<keyword evidence="3" id="KW-0964">Secreted</keyword>
<evidence type="ECO:0000259" key="6">
    <source>
        <dbReference type="Pfam" id="PF08548"/>
    </source>
</evidence>